<dbReference type="EMBL" id="CP010310">
    <property type="protein sequence ID" value="AJC21608.1"/>
    <property type="molecule type" value="Genomic_DNA"/>
</dbReference>
<accession>A0AAJ4ZA10</accession>
<reference evidence="2 4" key="3">
    <citation type="submission" date="2018-06" db="EMBL/GenBank/DDBJ databases">
        <authorList>
            <consortium name="Pathogen Informatics"/>
            <person name="Doyle S."/>
        </authorList>
    </citation>
    <scope>NUCLEOTIDE SEQUENCE [LARGE SCALE GENOMIC DNA]</scope>
    <source>
        <strain evidence="2 4">NCTC13159</strain>
    </source>
</reference>
<evidence type="ECO:0000313" key="3">
    <source>
        <dbReference type="Proteomes" id="UP000035086"/>
    </source>
</evidence>
<protein>
    <submittedName>
        <fullName evidence="1">Bacteriocin-protection protein</fullName>
    </submittedName>
    <submittedName>
        <fullName evidence="2">Uncharacterized protein conserved in bacteria</fullName>
    </submittedName>
</protein>
<dbReference type="KEGG" id="ppul:RO07_15980"/>
<keyword evidence="3" id="KW-1185">Reference proteome</keyword>
<gene>
    <name evidence="2" type="ORF">NCTC13159_01027</name>
    <name evidence="1" type="ORF">RO07_15980</name>
</gene>
<evidence type="ECO:0000313" key="1">
    <source>
        <dbReference type="EMBL" id="AJC21608.1"/>
    </source>
</evidence>
<dbReference type="Pfam" id="PF13376">
    <property type="entry name" value="OmdA"/>
    <property type="match status" value="1"/>
</dbReference>
<organism evidence="2 4">
    <name type="scientific">Pandoraea pulmonicola</name>
    <dbReference type="NCBI Taxonomy" id="93221"/>
    <lineage>
        <taxon>Bacteria</taxon>
        <taxon>Pseudomonadati</taxon>
        <taxon>Pseudomonadota</taxon>
        <taxon>Betaproteobacteria</taxon>
        <taxon>Burkholderiales</taxon>
        <taxon>Burkholderiaceae</taxon>
        <taxon>Pandoraea</taxon>
    </lineage>
</organism>
<dbReference type="EMBL" id="UGSJ01000001">
    <property type="protein sequence ID" value="SUA89560.1"/>
    <property type="molecule type" value="Genomic_DNA"/>
</dbReference>
<name>A0AAJ4ZA10_PANPU</name>
<reference evidence="3" key="1">
    <citation type="submission" date="2014-12" db="EMBL/GenBank/DDBJ databases">
        <title>Complete Genome Sequencing of Pandoraea pulmonicola DSM 16583.</title>
        <authorList>
            <person name="Chan K.-G."/>
        </authorList>
    </citation>
    <scope>NUCLEOTIDE SEQUENCE [LARGE SCALE GENOMIC DNA]</scope>
    <source>
        <strain evidence="3">DSM 16583</strain>
    </source>
</reference>
<dbReference type="AlphaFoldDB" id="A0AAJ4ZA10"/>
<dbReference type="RefSeq" id="WP_039409477.1">
    <property type="nucleotide sequence ID" value="NZ_CP010310.2"/>
</dbReference>
<sequence length="197" mass="22197">MTEPRLTIPDQNEWENWLTHNGETSTGVWLRLAKKGASKPTLTYAQAVESALCHGWIDGQKQAESDEYWLQRFTRRSARSIWSKLNKDRAEALIAAGRMLPSGMREIEKAKADGRWEAAYTSASNSVVPDDLQAALDANPKAGAFFATLNSQNRFAILFRIQNVRRPATRARKIEEFIAMLSRGETIHPQGRKVGVR</sequence>
<dbReference type="Proteomes" id="UP000035086">
    <property type="component" value="Chromosome"/>
</dbReference>
<evidence type="ECO:0000313" key="2">
    <source>
        <dbReference type="EMBL" id="SUA89560.1"/>
    </source>
</evidence>
<proteinExistence type="predicted"/>
<reference evidence="1" key="2">
    <citation type="submission" date="2016-11" db="EMBL/GenBank/DDBJ databases">
        <title>Complete Genome Sequencing of Pandoraea pulmonicola DSM 16583.</title>
        <authorList>
            <person name="Chan K.-G."/>
        </authorList>
    </citation>
    <scope>NUCLEOTIDE SEQUENCE</scope>
    <source>
        <strain evidence="1">DSM 16583</strain>
    </source>
</reference>
<dbReference type="Proteomes" id="UP000254589">
    <property type="component" value="Unassembled WGS sequence"/>
</dbReference>
<evidence type="ECO:0000313" key="4">
    <source>
        <dbReference type="Proteomes" id="UP000254589"/>
    </source>
</evidence>